<dbReference type="CDD" id="cd00585">
    <property type="entry name" value="Peptidase_C1B"/>
    <property type="match status" value="1"/>
</dbReference>
<accession>A0AAN7BUL2</accession>
<comment type="catalytic activity">
    <reaction evidence="1 9">
        <text>Inactivates bleomycin B2 (a cytotoxic glycometallopeptide) by hydrolysis of a carboxyamide bond of beta-aminoalanine, but also shows general aminopeptidase activity. The specificity varies somewhat with source, but amino acid arylamides of Met, Leu and Ala are preferred.</text>
        <dbReference type="EC" id="3.4.22.40"/>
    </reaction>
</comment>
<name>A0AAN7BUL2_9PEZI</name>
<dbReference type="GO" id="GO:0043418">
    <property type="term" value="P:homocysteine catabolic process"/>
    <property type="evidence" value="ECO:0007669"/>
    <property type="project" value="TreeGrafter"/>
</dbReference>
<dbReference type="InterPro" id="IPR004134">
    <property type="entry name" value="Peptidase_C1B"/>
</dbReference>
<dbReference type="Gene3D" id="3.90.70.10">
    <property type="entry name" value="Cysteine proteinases"/>
    <property type="match status" value="1"/>
</dbReference>
<feature type="region of interest" description="Disordered" evidence="11">
    <location>
        <begin position="1"/>
        <end position="69"/>
    </location>
</feature>
<keyword evidence="13" id="KW-1185">Reference proteome</keyword>
<organism evidence="12 13">
    <name type="scientific">Podospora fimiseda</name>
    <dbReference type="NCBI Taxonomy" id="252190"/>
    <lineage>
        <taxon>Eukaryota</taxon>
        <taxon>Fungi</taxon>
        <taxon>Dikarya</taxon>
        <taxon>Ascomycota</taxon>
        <taxon>Pezizomycotina</taxon>
        <taxon>Sordariomycetes</taxon>
        <taxon>Sordariomycetidae</taxon>
        <taxon>Sordariales</taxon>
        <taxon>Podosporaceae</taxon>
        <taxon>Podospora</taxon>
    </lineage>
</organism>
<protein>
    <recommendedName>
        <fullName evidence="3 9">Cysteine proteinase 1, mitochondrial</fullName>
        <ecNumber evidence="2 9">3.4.22.40</ecNumber>
    </recommendedName>
</protein>
<gene>
    <name evidence="12" type="ORF">QBC38DRAFT_534675</name>
</gene>
<evidence type="ECO:0000256" key="8">
    <source>
        <dbReference type="ARBA" id="ARBA00026080"/>
    </source>
</evidence>
<dbReference type="PANTHER" id="PTHR10363:SF2">
    <property type="entry name" value="BLEOMYCIN HYDROLASE"/>
    <property type="match status" value="1"/>
</dbReference>
<comment type="subunit">
    <text evidence="8">Homohexamer. Binds to nucleic acids. Binds single-stranded DNA and RNA with higher affinity than double-stranded DNA.</text>
</comment>
<dbReference type="InterPro" id="IPR025660">
    <property type="entry name" value="Pept_his_AS"/>
</dbReference>
<comment type="subcellular location">
    <subcellularLocation>
        <location evidence="9">Mitochondrion</location>
    </subcellularLocation>
    <subcellularLocation>
        <location evidence="9">Cytoplasm</location>
    </subcellularLocation>
</comment>
<evidence type="ECO:0000256" key="3">
    <source>
        <dbReference type="ARBA" id="ARBA00016900"/>
    </source>
</evidence>
<reference evidence="12" key="1">
    <citation type="journal article" date="2023" name="Mol. Phylogenet. Evol.">
        <title>Genome-scale phylogeny and comparative genomics of the fungal order Sordariales.</title>
        <authorList>
            <person name="Hensen N."/>
            <person name="Bonometti L."/>
            <person name="Westerberg I."/>
            <person name="Brannstrom I.O."/>
            <person name="Guillou S."/>
            <person name="Cros-Aarteil S."/>
            <person name="Calhoun S."/>
            <person name="Haridas S."/>
            <person name="Kuo A."/>
            <person name="Mondo S."/>
            <person name="Pangilinan J."/>
            <person name="Riley R."/>
            <person name="LaButti K."/>
            <person name="Andreopoulos B."/>
            <person name="Lipzen A."/>
            <person name="Chen C."/>
            <person name="Yan M."/>
            <person name="Daum C."/>
            <person name="Ng V."/>
            <person name="Clum A."/>
            <person name="Steindorff A."/>
            <person name="Ohm R.A."/>
            <person name="Martin F."/>
            <person name="Silar P."/>
            <person name="Natvig D.O."/>
            <person name="Lalanne C."/>
            <person name="Gautier V."/>
            <person name="Ament-Velasquez S.L."/>
            <person name="Kruys A."/>
            <person name="Hutchinson M.I."/>
            <person name="Powell A.J."/>
            <person name="Barry K."/>
            <person name="Miller A.N."/>
            <person name="Grigoriev I.V."/>
            <person name="Debuchy R."/>
            <person name="Gladieux P."/>
            <person name="Hiltunen Thoren M."/>
            <person name="Johannesson H."/>
        </authorList>
    </citation>
    <scope>NUCLEOTIDE SEQUENCE</scope>
    <source>
        <strain evidence="12">CBS 990.96</strain>
    </source>
</reference>
<keyword evidence="4 9" id="KW-0645">Protease</keyword>
<dbReference type="AlphaFoldDB" id="A0AAN7BUL2"/>
<dbReference type="PROSITE" id="PS00139">
    <property type="entry name" value="THIOL_PROTEASE_CYS"/>
    <property type="match status" value="1"/>
</dbReference>
<evidence type="ECO:0000256" key="2">
    <source>
        <dbReference type="ARBA" id="ARBA00012465"/>
    </source>
</evidence>
<dbReference type="InterPro" id="IPR038765">
    <property type="entry name" value="Papain-like_cys_pep_sf"/>
</dbReference>
<dbReference type="PROSITE" id="PS00639">
    <property type="entry name" value="THIOL_PROTEASE_HIS"/>
    <property type="match status" value="1"/>
</dbReference>
<feature type="compositionally biased region" description="Basic and acidic residues" evidence="11">
    <location>
        <begin position="33"/>
        <end position="69"/>
    </location>
</feature>
<comment type="similarity">
    <text evidence="9">Belongs to the peptidase C1 family.</text>
</comment>
<evidence type="ECO:0000313" key="13">
    <source>
        <dbReference type="Proteomes" id="UP001301958"/>
    </source>
</evidence>
<keyword evidence="5 9" id="KW-0378">Hydrolase</keyword>
<evidence type="ECO:0000256" key="7">
    <source>
        <dbReference type="ARBA" id="ARBA00025347"/>
    </source>
</evidence>
<keyword evidence="9" id="KW-0496">Mitochondrion</keyword>
<comment type="function">
    <text evidence="7">The normal physiological role of the enzyme is unknown, but it is not essential for the viability of yeast cells. Has aminopeptidase activity, shortening substrate peptides sequentially by 1 amino acid. Has bleomycin hydrolase activity, which can protect the cell from the toxic effects of bleomycin. Has homocysteine-thiolactonase activity, protecting the cell against homocysteine toxicity. Acts as a repressor in the GAL4 regulatory system, but this does not require either the peptidase or nucleic acid-binding activities.</text>
</comment>
<reference evidence="12" key="2">
    <citation type="submission" date="2023-05" db="EMBL/GenBank/DDBJ databases">
        <authorList>
            <consortium name="Lawrence Berkeley National Laboratory"/>
            <person name="Steindorff A."/>
            <person name="Hensen N."/>
            <person name="Bonometti L."/>
            <person name="Westerberg I."/>
            <person name="Brannstrom I.O."/>
            <person name="Guillou S."/>
            <person name="Cros-Aarteil S."/>
            <person name="Calhoun S."/>
            <person name="Haridas S."/>
            <person name="Kuo A."/>
            <person name="Mondo S."/>
            <person name="Pangilinan J."/>
            <person name="Riley R."/>
            <person name="Labutti K."/>
            <person name="Andreopoulos B."/>
            <person name="Lipzen A."/>
            <person name="Chen C."/>
            <person name="Yanf M."/>
            <person name="Daum C."/>
            <person name="Ng V."/>
            <person name="Clum A."/>
            <person name="Ohm R."/>
            <person name="Martin F."/>
            <person name="Silar P."/>
            <person name="Natvig D."/>
            <person name="Lalanne C."/>
            <person name="Gautier V."/>
            <person name="Ament-Velasquez S.L."/>
            <person name="Kruys A."/>
            <person name="Hutchinson M.I."/>
            <person name="Powell A.J."/>
            <person name="Barry K."/>
            <person name="Miller A.N."/>
            <person name="Grigoriev I.V."/>
            <person name="Debuchy R."/>
            <person name="Gladieux P."/>
            <person name="Thoren M.H."/>
            <person name="Johannesson H."/>
        </authorList>
    </citation>
    <scope>NUCLEOTIDE SEQUENCE</scope>
    <source>
        <strain evidence="12">CBS 990.96</strain>
    </source>
</reference>
<dbReference type="EC" id="3.4.22.40" evidence="2 9"/>
<evidence type="ECO:0000256" key="1">
    <source>
        <dbReference type="ARBA" id="ARBA00000423"/>
    </source>
</evidence>
<keyword evidence="6 9" id="KW-0788">Thiol protease</keyword>
<dbReference type="Proteomes" id="UP001301958">
    <property type="component" value="Unassembled WGS sequence"/>
</dbReference>
<dbReference type="GO" id="GO:0009636">
    <property type="term" value="P:response to toxic substance"/>
    <property type="evidence" value="ECO:0007669"/>
    <property type="project" value="TreeGrafter"/>
</dbReference>
<evidence type="ECO:0000256" key="5">
    <source>
        <dbReference type="ARBA" id="ARBA00022801"/>
    </source>
</evidence>
<dbReference type="InterPro" id="IPR000169">
    <property type="entry name" value="Pept_cys_AS"/>
</dbReference>
<evidence type="ECO:0000256" key="6">
    <source>
        <dbReference type="ARBA" id="ARBA00022807"/>
    </source>
</evidence>
<dbReference type="GO" id="GO:0005739">
    <property type="term" value="C:mitochondrion"/>
    <property type="evidence" value="ECO:0007669"/>
    <property type="project" value="UniProtKB-SubCell"/>
</dbReference>
<comment type="function">
    <text evidence="9">Has aminopeptidase activity, shortening substrate peptides sequentially by 1 amino acid. Has bleomycin hydrolase activity, which can protect the cell from the toxic effects of bleomycin. Has homocysteine-thiolactonase activity, protecting the cell against homocysteine toxicity.</text>
</comment>
<evidence type="ECO:0000256" key="9">
    <source>
        <dbReference type="PIRNR" id="PIRNR005700"/>
    </source>
</evidence>
<feature type="active site" evidence="10">
    <location>
        <position position="431"/>
    </location>
</feature>
<evidence type="ECO:0000256" key="11">
    <source>
        <dbReference type="SAM" id="MobiDB-lite"/>
    </source>
</evidence>
<feature type="active site" evidence="10">
    <location>
        <position position="140"/>
    </location>
</feature>
<comment type="caution">
    <text evidence="12">The sequence shown here is derived from an EMBL/GenBank/DDBJ whole genome shotgun (WGS) entry which is preliminary data.</text>
</comment>
<evidence type="ECO:0000256" key="4">
    <source>
        <dbReference type="ARBA" id="ARBA00022670"/>
    </source>
</evidence>
<keyword evidence="9" id="KW-0963">Cytoplasm</keyword>
<sequence>MPHMPFEEEGVEKEKRDDGNIIMGGNQSSLVSSDKKKELFGEEREDGHDEEEEKKKELGGGKERVKHESKGIEVGRTGEWLNDLMGDAKNRLAITVLTQTNPLLILSSRSTKIKTGQHIFNITIPLQGNPITNQRSSGRCWLFAATNVFRVSLMQKYKLEKFEFSQSYLFFWDKLEKANWFLEQIISTSETKEKEDGRLLQWMLKEPLSDGGQWDMIYNLVEKYGLVPQSVYPDSWNAKGSKVLNGIIFTKLREDALILRGLIEQRQDVGKIKEGMLKEIFSILTLTLGVPPGVEEEFEWCFVEKGAKGVVKTVRSTPRKFAKESLFYGKGEEVLKHEYLTVLTVDRLGNVVGGREVTYVNVEMDMLKGACVDMLKNEVPVFFGCDVGKFSDRESGIMDVELVDYELGFNVSLLGMNKAQRLGTGESLMTHAMVLTGVHIDETSKKPVRWRVQNSWGDGVGEGGWFVMSDGWMDEFVYQAVIESRFLKKEVKEVLAKEEKKVLPLWDPMGSLA</sequence>
<dbReference type="PIRSF" id="PIRSF005700">
    <property type="entry name" value="PepC"/>
    <property type="match status" value="1"/>
</dbReference>
<dbReference type="GO" id="GO:0004197">
    <property type="term" value="F:cysteine-type endopeptidase activity"/>
    <property type="evidence" value="ECO:0007669"/>
    <property type="project" value="UniProtKB-EC"/>
</dbReference>
<dbReference type="EMBL" id="MU865303">
    <property type="protein sequence ID" value="KAK4229903.1"/>
    <property type="molecule type" value="Genomic_DNA"/>
</dbReference>
<feature type="active site" evidence="10">
    <location>
        <position position="454"/>
    </location>
</feature>
<proteinExistence type="inferred from homology"/>
<dbReference type="GO" id="GO:0070005">
    <property type="term" value="F:cysteine-type aminopeptidase activity"/>
    <property type="evidence" value="ECO:0007669"/>
    <property type="project" value="InterPro"/>
</dbReference>
<dbReference type="Pfam" id="PF03051">
    <property type="entry name" value="Peptidase_C1_2"/>
    <property type="match status" value="1"/>
</dbReference>
<dbReference type="SUPFAM" id="SSF54001">
    <property type="entry name" value="Cysteine proteinases"/>
    <property type="match status" value="1"/>
</dbReference>
<dbReference type="GO" id="GO:0006508">
    <property type="term" value="P:proteolysis"/>
    <property type="evidence" value="ECO:0007669"/>
    <property type="project" value="UniProtKB-KW"/>
</dbReference>
<dbReference type="PANTHER" id="PTHR10363">
    <property type="entry name" value="BLEOMYCIN HYDROLASE"/>
    <property type="match status" value="1"/>
</dbReference>
<evidence type="ECO:0000256" key="10">
    <source>
        <dbReference type="PIRSR" id="PIRSR005700-1"/>
    </source>
</evidence>
<evidence type="ECO:0000313" key="12">
    <source>
        <dbReference type="EMBL" id="KAK4229903.1"/>
    </source>
</evidence>